<name>S0A2A5_9CAUD</name>
<gene>
    <name evidence="2" type="ORF">Phi14:2_gp057</name>
</gene>
<sequence>MTEQEYRDLPVEDYLNYSLISKVDREGPKALLDKEDISQKTSIKWGKLAHALLLGKEIFDDCYKVLKNVCNITDTYDKLKVELIKNFLHNEIKISDVSEITDTYIEVCHKITKELKLWSNIKKPDLLIAKYSEESFVKFLVEQLENLDDEREKISSESFMEASFMCKVLKTNKFTAPYVKTNDIKKRQLLFEMPLLFEFANTMYKAMLDIICIDHENKTIRMVDLKTGTDDFKKFKSKFFFWRYDIQAALYTIALESFIVKQNFKNYRILDPLYIYVNKFDLENPYVFRVSESVVLNAITGYETADGYTSKGILELSEDIKYYIKNKSFNYDREYLTKGEILIDYNKDYHRTNSVPSNTFSNYTRSRMPEFTESMEDNPNTASLQFETHRFGTMASRSRGASREGLDENARIMRDYTASFLRSTEPFTTMGMDHFRAEPNRTEATLTSDQLHRAINEIVEPLDTPDDSDTTTTDNSEGWN</sequence>
<keyword evidence="3" id="KW-1185">Reference proteome</keyword>
<dbReference type="OrthoDB" id="36787at35237"/>
<dbReference type="KEGG" id="vg:16797489"/>
<protein>
    <recommendedName>
        <fullName evidence="4">PD-(D/E)XK nuclease superfamily protein</fullName>
    </recommendedName>
</protein>
<accession>S0A2A5</accession>
<evidence type="ECO:0008006" key="4">
    <source>
        <dbReference type="Google" id="ProtNLM"/>
    </source>
</evidence>
<dbReference type="Gene3D" id="3.90.320.10">
    <property type="match status" value="1"/>
</dbReference>
<evidence type="ECO:0000313" key="3">
    <source>
        <dbReference type="Proteomes" id="UP000014725"/>
    </source>
</evidence>
<proteinExistence type="predicted"/>
<reference evidence="3" key="2">
    <citation type="submission" date="2013-03" db="EMBL/GenBank/DDBJ databases">
        <title>The Cellulophaga phages: a novel, diverse, and globally ubiquitous model system.</title>
        <authorList>
            <person name="Holmfeldt K."/>
            <person name="Solonenko N."/>
            <person name="Shah M."/>
            <person name="Corrier K."/>
            <person name="Riemann L."/>
            <person name="VerBerkmoes N.C."/>
            <person name="Sullivan M.B."/>
        </authorList>
    </citation>
    <scope>NUCLEOTIDE SEQUENCE [LARGE SCALE GENOMIC DNA]</scope>
</reference>
<dbReference type="EMBL" id="KC821624">
    <property type="protein sequence ID" value="AGO48935.1"/>
    <property type="molecule type" value="Genomic_DNA"/>
</dbReference>
<dbReference type="InterPro" id="IPR011604">
    <property type="entry name" value="PDDEXK-like_dom_sf"/>
</dbReference>
<evidence type="ECO:0000313" key="2">
    <source>
        <dbReference type="EMBL" id="AGO48935.1"/>
    </source>
</evidence>
<dbReference type="GeneID" id="16797489"/>
<organism evidence="2 3">
    <name type="scientific">Cellulophaga phage phi14:2</name>
    <dbReference type="NCBI Taxonomy" id="1327990"/>
    <lineage>
        <taxon>Viruses</taxon>
        <taxon>Duplodnaviria</taxon>
        <taxon>Heunggongvirae</taxon>
        <taxon>Uroviricota</taxon>
        <taxon>Caudoviricetes</taxon>
        <taxon>Crassvirales</taxon>
        <taxon>Steigviridae</taxon>
        <taxon>Asinivirinae</taxon>
        <taxon>Akihdevirus</taxon>
        <taxon>Akihdevirus balticus</taxon>
    </lineage>
</organism>
<evidence type="ECO:0000256" key="1">
    <source>
        <dbReference type="SAM" id="MobiDB-lite"/>
    </source>
</evidence>
<feature type="region of interest" description="Disordered" evidence="1">
    <location>
        <begin position="457"/>
        <end position="480"/>
    </location>
</feature>
<reference evidence="2 3" key="1">
    <citation type="journal article" date="2013" name="Proc. Natl. Acad. Sci. U.S.A.">
        <title>Twelve previously unknown phage genera are ubiquitous in global oceans.</title>
        <authorList>
            <person name="Holmfeldt K."/>
            <person name="Solonenko N."/>
            <person name="Shah M."/>
            <person name="Corrier K."/>
            <person name="Riemann L."/>
            <person name="Verberkmoes N.C."/>
            <person name="Sullivan M.B."/>
        </authorList>
    </citation>
    <scope>NUCLEOTIDE SEQUENCE [LARGE SCALE GENOMIC DNA]</scope>
    <source>
        <strain evidence="2">Phi14:2</strain>
    </source>
</reference>
<dbReference type="Proteomes" id="UP000014725">
    <property type="component" value="Segment"/>
</dbReference>